<feature type="compositionally biased region" description="Low complexity" evidence="1">
    <location>
        <begin position="248"/>
        <end position="263"/>
    </location>
</feature>
<dbReference type="EMBL" id="HBUF01242267">
    <property type="protein sequence ID" value="CAG6677328.1"/>
    <property type="molecule type" value="Transcribed_RNA"/>
</dbReference>
<dbReference type="PANTHER" id="PTHR11505">
    <property type="entry name" value="L1 TRANSPOSABLE ELEMENT-RELATED"/>
    <property type="match status" value="1"/>
</dbReference>
<protein>
    <submittedName>
        <fullName evidence="2">Uncharacterized protein</fullName>
    </submittedName>
</protein>
<feature type="compositionally biased region" description="Polar residues" evidence="1">
    <location>
        <begin position="234"/>
        <end position="247"/>
    </location>
</feature>
<name>A0A8D8WZZ0_9HEMI</name>
<sequence>MSDPQAKIDLIYSTCNNLESAFFALQNSSSPRTSNGQLEALEKLFFSFKALVLCELPLLKEQLQKQETRLNHLEQYSRRNCLLIHGVREEDGAQTEDECVAMALQIFNANMHIAMNGSAIDRAHRIGGSRDTTRKKNPKKNRPIIVKFVSYFHRRLVFTQKSRLKASGIYITESLTRENFKVLNEAKQIYSMNNVWTNDGRILIKDGAHIHTVTSSLELQNLSVQKMRKMAMESNPSSPVLPSQQRVNASSSTSNNSSFNMINGNVTKPAPVSNIPVPVPTGPKKSPKARPKKSPVAQKYNRNKRNK</sequence>
<evidence type="ECO:0000256" key="1">
    <source>
        <dbReference type="SAM" id="MobiDB-lite"/>
    </source>
</evidence>
<organism evidence="2">
    <name type="scientific">Cacopsylla melanoneura</name>
    <dbReference type="NCBI Taxonomy" id="428564"/>
    <lineage>
        <taxon>Eukaryota</taxon>
        <taxon>Metazoa</taxon>
        <taxon>Ecdysozoa</taxon>
        <taxon>Arthropoda</taxon>
        <taxon>Hexapoda</taxon>
        <taxon>Insecta</taxon>
        <taxon>Pterygota</taxon>
        <taxon>Neoptera</taxon>
        <taxon>Paraneoptera</taxon>
        <taxon>Hemiptera</taxon>
        <taxon>Sternorrhyncha</taxon>
        <taxon>Psylloidea</taxon>
        <taxon>Psyllidae</taxon>
        <taxon>Psyllinae</taxon>
        <taxon>Cacopsylla</taxon>
    </lineage>
</organism>
<evidence type="ECO:0000313" key="2">
    <source>
        <dbReference type="EMBL" id="CAG6677328.1"/>
    </source>
</evidence>
<feature type="region of interest" description="Disordered" evidence="1">
    <location>
        <begin position="228"/>
        <end position="307"/>
    </location>
</feature>
<dbReference type="EMBL" id="HBUF01242268">
    <property type="protein sequence ID" value="CAG6677329.1"/>
    <property type="molecule type" value="Transcribed_RNA"/>
</dbReference>
<dbReference type="Gene3D" id="3.30.70.1820">
    <property type="entry name" value="L1 transposable element, RRM domain"/>
    <property type="match status" value="1"/>
</dbReference>
<dbReference type="AlphaFoldDB" id="A0A8D8WZZ0"/>
<reference evidence="2" key="1">
    <citation type="submission" date="2021-05" db="EMBL/GenBank/DDBJ databases">
        <authorList>
            <person name="Alioto T."/>
            <person name="Alioto T."/>
            <person name="Gomez Garrido J."/>
        </authorList>
    </citation>
    <scope>NUCLEOTIDE SEQUENCE</scope>
</reference>
<proteinExistence type="predicted"/>
<accession>A0A8D8WZZ0</accession>
<dbReference type="InterPro" id="IPR004244">
    <property type="entry name" value="Transposase_22"/>
</dbReference>
<dbReference type="EMBL" id="HBUF01242269">
    <property type="protein sequence ID" value="CAG6677330.1"/>
    <property type="molecule type" value="Transcribed_RNA"/>
</dbReference>